<dbReference type="RefSeq" id="WP_377282423.1">
    <property type="nucleotide sequence ID" value="NZ_JBHRSI010000006.1"/>
</dbReference>
<dbReference type="InterPro" id="IPR025870">
    <property type="entry name" value="Glyoxalase-like_dom"/>
</dbReference>
<keyword evidence="4" id="KW-1185">Reference proteome</keyword>
<dbReference type="Pfam" id="PF13468">
    <property type="entry name" value="Glyoxalase_3"/>
    <property type="match status" value="1"/>
</dbReference>
<dbReference type="Proteomes" id="UP001597237">
    <property type="component" value="Unassembled WGS sequence"/>
</dbReference>
<gene>
    <name evidence="3" type="ORF">ACFSC0_05040</name>
</gene>
<keyword evidence="1" id="KW-0732">Signal</keyword>
<reference evidence="4" key="1">
    <citation type="journal article" date="2019" name="Int. J. Syst. Evol. Microbiol.">
        <title>The Global Catalogue of Microorganisms (GCM) 10K type strain sequencing project: providing services to taxonomists for standard genome sequencing and annotation.</title>
        <authorList>
            <consortium name="The Broad Institute Genomics Platform"/>
            <consortium name="The Broad Institute Genome Sequencing Center for Infectious Disease"/>
            <person name="Wu L."/>
            <person name="Ma J."/>
        </authorList>
    </citation>
    <scope>NUCLEOTIDE SEQUENCE [LARGE SCALE GENOMIC DNA]</scope>
    <source>
        <strain evidence="4">DFY28</strain>
    </source>
</reference>
<dbReference type="EMBL" id="JBHUEY010000001">
    <property type="protein sequence ID" value="MFD1782751.1"/>
    <property type="molecule type" value="Genomic_DNA"/>
</dbReference>
<comment type="caution">
    <text evidence="3">The sequence shown here is derived from an EMBL/GenBank/DDBJ whole genome shotgun (WGS) entry which is preliminary data.</text>
</comment>
<dbReference type="Gene3D" id="3.10.180.10">
    <property type="entry name" value="2,3-Dihydroxybiphenyl 1,2-Dioxygenase, domain 1"/>
    <property type="match status" value="1"/>
</dbReference>
<proteinExistence type="predicted"/>
<name>A0ABW4MYK6_9CAUL</name>
<dbReference type="SUPFAM" id="SSF54593">
    <property type="entry name" value="Glyoxalase/Bleomycin resistance protein/Dihydroxybiphenyl dioxygenase"/>
    <property type="match status" value="1"/>
</dbReference>
<accession>A0ABW4MYK6</accession>
<protein>
    <submittedName>
        <fullName evidence="3">VOC family protein</fullName>
    </submittedName>
</protein>
<evidence type="ECO:0000313" key="3">
    <source>
        <dbReference type="EMBL" id="MFD1782751.1"/>
    </source>
</evidence>
<evidence type="ECO:0000259" key="2">
    <source>
        <dbReference type="Pfam" id="PF13468"/>
    </source>
</evidence>
<feature type="signal peptide" evidence="1">
    <location>
        <begin position="1"/>
        <end position="26"/>
    </location>
</feature>
<feature type="domain" description="Glyoxalase-like" evidence="2">
    <location>
        <begin position="37"/>
        <end position="216"/>
    </location>
</feature>
<evidence type="ECO:0000313" key="4">
    <source>
        <dbReference type="Proteomes" id="UP001597237"/>
    </source>
</evidence>
<evidence type="ECO:0000256" key="1">
    <source>
        <dbReference type="SAM" id="SignalP"/>
    </source>
</evidence>
<organism evidence="3 4">
    <name type="scientific">Phenylobacterium terrae</name>
    <dbReference type="NCBI Taxonomy" id="2665495"/>
    <lineage>
        <taxon>Bacteria</taxon>
        <taxon>Pseudomonadati</taxon>
        <taxon>Pseudomonadota</taxon>
        <taxon>Alphaproteobacteria</taxon>
        <taxon>Caulobacterales</taxon>
        <taxon>Caulobacteraceae</taxon>
        <taxon>Phenylobacterium</taxon>
    </lineage>
</organism>
<feature type="chain" id="PRO_5045419061" evidence="1">
    <location>
        <begin position="27"/>
        <end position="331"/>
    </location>
</feature>
<dbReference type="InterPro" id="IPR029068">
    <property type="entry name" value="Glyas_Bleomycin-R_OHBP_Dase"/>
</dbReference>
<sequence length="331" mass="36299">MSFRTVRLGFRAFAAAFLLTATATWAQSPVLGSGRGVDHVTILSKSLVRLSRTYADLGFTIYPYGSDEGGFENSVVYFPDETYLELYGIHDIAAVAKSSEPHAATAPEGLTWLTLHTSSADRTATHLRGRGHKLFGPDTIKGSTGEWSYKLTGLETDALPGAKVYFIEYNEPVLNASRQRRIDMMRARETHRNGAQGLHAVWVGVKSLADAEKAYRDAGFAVGERFALRALAASAREIRTGGRALLLVEPSTPESPVRQLLGSRTAAFIGYSVNVVELQQTRSVLTERDLPVAPDYQGRFGRSILIPPEQAGAAWLEFFERPAAEPRPSRR</sequence>